<feature type="compositionally biased region" description="Basic residues" evidence="1">
    <location>
        <begin position="351"/>
        <end position="360"/>
    </location>
</feature>
<feature type="compositionally biased region" description="Basic and acidic residues" evidence="1">
    <location>
        <begin position="443"/>
        <end position="475"/>
    </location>
</feature>
<organism evidence="2 3">
    <name type="scientific">Armillaria borealis</name>
    <dbReference type="NCBI Taxonomy" id="47425"/>
    <lineage>
        <taxon>Eukaryota</taxon>
        <taxon>Fungi</taxon>
        <taxon>Dikarya</taxon>
        <taxon>Basidiomycota</taxon>
        <taxon>Agaricomycotina</taxon>
        <taxon>Agaricomycetes</taxon>
        <taxon>Agaricomycetidae</taxon>
        <taxon>Agaricales</taxon>
        <taxon>Marasmiineae</taxon>
        <taxon>Physalacriaceae</taxon>
        <taxon>Armillaria</taxon>
    </lineage>
</organism>
<dbReference type="Proteomes" id="UP001175226">
    <property type="component" value="Unassembled WGS sequence"/>
</dbReference>
<feature type="region of interest" description="Disordered" evidence="1">
    <location>
        <begin position="81"/>
        <end position="169"/>
    </location>
</feature>
<protein>
    <submittedName>
        <fullName evidence="2">Uncharacterized protein</fullName>
    </submittedName>
</protein>
<feature type="region of interest" description="Disordered" evidence="1">
    <location>
        <begin position="235"/>
        <end position="267"/>
    </location>
</feature>
<feature type="compositionally biased region" description="Basic and acidic residues" evidence="1">
    <location>
        <begin position="96"/>
        <end position="105"/>
    </location>
</feature>
<accession>A0AA39JTG7</accession>
<feature type="compositionally biased region" description="Polar residues" evidence="1">
    <location>
        <begin position="112"/>
        <end position="136"/>
    </location>
</feature>
<comment type="caution">
    <text evidence="2">The sequence shown here is derived from an EMBL/GenBank/DDBJ whole genome shotgun (WGS) entry which is preliminary data.</text>
</comment>
<feature type="compositionally biased region" description="Basic and acidic residues" evidence="1">
    <location>
        <begin position="397"/>
        <end position="424"/>
    </location>
</feature>
<gene>
    <name evidence="2" type="ORF">EV421DRAFT_1793485</name>
</gene>
<feature type="region of interest" description="Disordered" evidence="1">
    <location>
        <begin position="302"/>
        <end position="478"/>
    </location>
</feature>
<feature type="compositionally biased region" description="Polar residues" evidence="1">
    <location>
        <begin position="152"/>
        <end position="169"/>
    </location>
</feature>
<sequence>MLFPMTLQSRIDTGGYPHEQRKPWSTPPEQITLGHGHHIQPIANSLARRLGVSEDDVADVSLVHRISPRRSNLLSRIQGCEMRDDDGDANVNGNGTEREDERALNAERASVSPFTSQNATKTSLRHSATPTAQMSPGPSHRIHEDSVPPRSTPSNRSSQIHTDISRATLTSAISRNAKLRRGEDMGGLRDKVDAVVTNEINELFRNTLQKAQTELSEKQAAAADDESPASAFLKDQLPSLTEETKSRSQSLVPSTEPERPKHLPAAPKAMLTSPGVQLVESMLQAGADLTLPDEEPDTIMHATRMSRPSSSYHRKDKPSRPVRSDSRTTRSSHDDVSASKHHRYTSDHKTRSSRHSKSPHRAFSPANHKTRHYDTRTPSPRRHRSRSPRAFSNQRYTHYDRSRSPYRGRSEKRTRRRDYSDPSPRRNGYNARNRSTSSKHQSARYDRRRQDPESSRRPHRESLSPERGVRPHRDSQWIPEAETGHHMVYDEPEPMPDLNGVSDVPGVWAFQLSRDLPDVLEYSFNVSEEIAAKWNLTRENNWVMAERETRAELFLHLLCLPTALAISTLDSVLTEPSQEPKAVADALWKMQTEWPEQGSLIIEINPGKPVGKVFFPGEHPNNKHDPLEVTHTIQEGVNTIRFVQLTGMHKSFFLLASQREIPTLDLTALSEILQFRTP</sequence>
<feature type="compositionally biased region" description="Basic and acidic residues" evidence="1">
    <location>
        <begin position="318"/>
        <end position="350"/>
    </location>
</feature>
<dbReference type="EMBL" id="JAUEPT010000014">
    <property type="protein sequence ID" value="KAK0446278.1"/>
    <property type="molecule type" value="Genomic_DNA"/>
</dbReference>
<feature type="compositionally biased region" description="Polar residues" evidence="1">
    <location>
        <begin position="430"/>
        <end position="440"/>
    </location>
</feature>
<reference evidence="2" key="1">
    <citation type="submission" date="2023-06" db="EMBL/GenBank/DDBJ databases">
        <authorList>
            <consortium name="Lawrence Berkeley National Laboratory"/>
            <person name="Ahrendt S."/>
            <person name="Sahu N."/>
            <person name="Indic B."/>
            <person name="Wong-Bajracharya J."/>
            <person name="Merenyi Z."/>
            <person name="Ke H.-M."/>
            <person name="Monk M."/>
            <person name="Kocsube S."/>
            <person name="Drula E."/>
            <person name="Lipzen A."/>
            <person name="Balint B."/>
            <person name="Henrissat B."/>
            <person name="Andreopoulos B."/>
            <person name="Martin F.M."/>
            <person name="Harder C.B."/>
            <person name="Rigling D."/>
            <person name="Ford K.L."/>
            <person name="Foster G.D."/>
            <person name="Pangilinan J."/>
            <person name="Papanicolaou A."/>
            <person name="Barry K."/>
            <person name="LaButti K."/>
            <person name="Viragh M."/>
            <person name="Koriabine M."/>
            <person name="Yan M."/>
            <person name="Riley R."/>
            <person name="Champramary S."/>
            <person name="Plett K.L."/>
            <person name="Tsai I.J."/>
            <person name="Slot J."/>
            <person name="Sipos G."/>
            <person name="Plett J."/>
            <person name="Nagy L.G."/>
            <person name="Grigoriev I.V."/>
        </authorList>
    </citation>
    <scope>NUCLEOTIDE SEQUENCE</scope>
    <source>
        <strain evidence="2">FPL87.14</strain>
    </source>
</reference>
<proteinExistence type="predicted"/>
<evidence type="ECO:0000256" key="1">
    <source>
        <dbReference type="SAM" id="MobiDB-lite"/>
    </source>
</evidence>
<dbReference type="AlphaFoldDB" id="A0AA39JTG7"/>
<evidence type="ECO:0000313" key="2">
    <source>
        <dbReference type="EMBL" id="KAK0446278.1"/>
    </source>
</evidence>
<name>A0AA39JTG7_9AGAR</name>
<keyword evidence="3" id="KW-1185">Reference proteome</keyword>
<evidence type="ECO:0000313" key="3">
    <source>
        <dbReference type="Proteomes" id="UP001175226"/>
    </source>
</evidence>